<evidence type="ECO:0000313" key="2">
    <source>
        <dbReference type="EMBL" id="KAF3841615.1"/>
    </source>
</evidence>
<keyword evidence="3" id="KW-1185">Reference proteome</keyword>
<gene>
    <name evidence="2" type="ORF">F7725_023566</name>
</gene>
<dbReference type="Proteomes" id="UP000518266">
    <property type="component" value="Unassembled WGS sequence"/>
</dbReference>
<dbReference type="EMBL" id="JAAKFY010000019">
    <property type="protein sequence ID" value="KAF3841615.1"/>
    <property type="molecule type" value="Genomic_DNA"/>
</dbReference>
<evidence type="ECO:0000256" key="1">
    <source>
        <dbReference type="SAM" id="MobiDB-lite"/>
    </source>
</evidence>
<dbReference type="AlphaFoldDB" id="A0A7J5XWW5"/>
<evidence type="ECO:0000313" key="3">
    <source>
        <dbReference type="Proteomes" id="UP000518266"/>
    </source>
</evidence>
<organism evidence="2 3">
    <name type="scientific">Dissostichus mawsoni</name>
    <name type="common">Antarctic cod</name>
    <dbReference type="NCBI Taxonomy" id="36200"/>
    <lineage>
        <taxon>Eukaryota</taxon>
        <taxon>Metazoa</taxon>
        <taxon>Chordata</taxon>
        <taxon>Craniata</taxon>
        <taxon>Vertebrata</taxon>
        <taxon>Euteleostomi</taxon>
        <taxon>Actinopterygii</taxon>
        <taxon>Neopterygii</taxon>
        <taxon>Teleostei</taxon>
        <taxon>Neoteleostei</taxon>
        <taxon>Acanthomorphata</taxon>
        <taxon>Eupercaria</taxon>
        <taxon>Perciformes</taxon>
        <taxon>Notothenioidei</taxon>
        <taxon>Nototheniidae</taxon>
        <taxon>Dissostichus</taxon>
    </lineage>
</organism>
<comment type="caution">
    <text evidence="2">The sequence shown here is derived from an EMBL/GenBank/DDBJ whole genome shotgun (WGS) entry which is preliminary data.</text>
</comment>
<protein>
    <submittedName>
        <fullName evidence="2">Uncharacterized protein</fullName>
    </submittedName>
</protein>
<dbReference type="OrthoDB" id="6372431at2759"/>
<proteinExistence type="predicted"/>
<feature type="region of interest" description="Disordered" evidence="1">
    <location>
        <begin position="44"/>
        <end position="69"/>
    </location>
</feature>
<reference evidence="2 3" key="1">
    <citation type="submission" date="2020-03" db="EMBL/GenBank/DDBJ databases">
        <title>Dissostichus mawsoni Genome sequencing and assembly.</title>
        <authorList>
            <person name="Park H."/>
        </authorList>
    </citation>
    <scope>NUCLEOTIDE SEQUENCE [LARGE SCALE GENOMIC DNA]</scope>
    <source>
        <strain evidence="2">DM0001</strain>
        <tissue evidence="2">Muscle</tissue>
    </source>
</reference>
<feature type="compositionally biased region" description="Polar residues" evidence="1">
    <location>
        <begin position="56"/>
        <end position="69"/>
    </location>
</feature>
<name>A0A7J5XWW5_DISMA</name>
<sequence>MRDAVSVSVCGGWGASSGSSPFLCLDLLYISTLLQELGFPPTKLSSKQRIMKGHSDYSNTEHQQQNTER</sequence>
<accession>A0A7J5XWW5</accession>